<comment type="caution">
    <text evidence="2">The sequence shown here is derived from an EMBL/GenBank/DDBJ whole genome shotgun (WGS) entry which is preliminary data.</text>
</comment>
<dbReference type="InterPro" id="IPR050923">
    <property type="entry name" value="Cell_Proc_Reg/RNA_Proc"/>
</dbReference>
<reference evidence="2 3" key="1">
    <citation type="submission" date="2024-03" db="EMBL/GenBank/DDBJ databases">
        <title>Novel species of the genus Variovorax.</title>
        <authorList>
            <person name="Liu Q."/>
            <person name="Xin Y.-H."/>
        </authorList>
    </citation>
    <scope>NUCLEOTIDE SEQUENCE [LARGE SCALE GENOMIC DNA]</scope>
    <source>
        <strain evidence="2 3">KACC 18501</strain>
    </source>
</reference>
<proteinExistence type="predicted"/>
<dbReference type="Proteomes" id="UP001363010">
    <property type="component" value="Unassembled WGS sequence"/>
</dbReference>
<dbReference type="CDD" id="cd00060">
    <property type="entry name" value="FHA"/>
    <property type="match status" value="1"/>
</dbReference>
<dbReference type="PANTHER" id="PTHR23308">
    <property type="entry name" value="NUCLEAR INHIBITOR OF PROTEIN PHOSPHATASE-1"/>
    <property type="match status" value="1"/>
</dbReference>
<dbReference type="Pfam" id="PF00498">
    <property type="entry name" value="FHA"/>
    <property type="match status" value="1"/>
</dbReference>
<dbReference type="SUPFAM" id="SSF49879">
    <property type="entry name" value="SMAD/FHA domain"/>
    <property type="match status" value="1"/>
</dbReference>
<evidence type="ECO:0000313" key="3">
    <source>
        <dbReference type="Proteomes" id="UP001363010"/>
    </source>
</evidence>
<dbReference type="RefSeq" id="WP_340363356.1">
    <property type="nucleotide sequence ID" value="NZ_JBBKZV010000004.1"/>
</dbReference>
<evidence type="ECO:0000313" key="2">
    <source>
        <dbReference type="EMBL" id="MEJ8822308.1"/>
    </source>
</evidence>
<accession>A0ABU8VX17</accession>
<dbReference type="PROSITE" id="PS50006">
    <property type="entry name" value="FHA_DOMAIN"/>
    <property type="match status" value="1"/>
</dbReference>
<gene>
    <name evidence="2" type="ORF">WKW80_09685</name>
</gene>
<dbReference type="InterPro" id="IPR008984">
    <property type="entry name" value="SMAD_FHA_dom_sf"/>
</dbReference>
<keyword evidence="3" id="KW-1185">Reference proteome</keyword>
<sequence length="121" mass="13151">MPKLIVMPHPGKTKLIPVEATNTKIGRANSNDVVVDSERVSRFHAILTIENGRVWIRDLKSSNGTFVNGQRVESRALSNGDTIHVGDCPLRFLAGEQTVTPAEALRLMSIPGGLTDLGKLH</sequence>
<evidence type="ECO:0000259" key="1">
    <source>
        <dbReference type="PROSITE" id="PS50006"/>
    </source>
</evidence>
<protein>
    <submittedName>
        <fullName evidence="2">FHA domain-containing protein</fullName>
    </submittedName>
</protein>
<name>A0ABU8VX17_9BURK</name>
<feature type="domain" description="FHA" evidence="1">
    <location>
        <begin position="23"/>
        <end position="72"/>
    </location>
</feature>
<dbReference type="EMBL" id="JBBKZV010000004">
    <property type="protein sequence ID" value="MEJ8822308.1"/>
    <property type="molecule type" value="Genomic_DNA"/>
</dbReference>
<organism evidence="2 3">
    <name type="scientific">Variovorax humicola</name>
    <dbReference type="NCBI Taxonomy" id="1769758"/>
    <lineage>
        <taxon>Bacteria</taxon>
        <taxon>Pseudomonadati</taxon>
        <taxon>Pseudomonadota</taxon>
        <taxon>Betaproteobacteria</taxon>
        <taxon>Burkholderiales</taxon>
        <taxon>Comamonadaceae</taxon>
        <taxon>Variovorax</taxon>
    </lineage>
</organism>
<dbReference type="Gene3D" id="2.60.200.20">
    <property type="match status" value="1"/>
</dbReference>
<dbReference type="InterPro" id="IPR000253">
    <property type="entry name" value="FHA_dom"/>
</dbReference>
<dbReference type="SMART" id="SM00240">
    <property type="entry name" value="FHA"/>
    <property type="match status" value="1"/>
</dbReference>